<sequence>MSVRSHPAAPQTMPAAGFIADRPDLGHAADGWDLSDASFFAAALNPTEPRHLPPTAYRSLAFANLEDDAVWTRNWVCIGTLEEIPRTNDLLPFTVGHHGIHVQKRADGGLVGRFNKAQHGGCRAVPLQCQTGTKTRCSFTACGYSRDGLPIAATSDGGPTPAMHQYLGLRPERLLPVAVRTSGSMIFVNLDVGATSEPLQNLAFEDESSGPIGTIQTIRREYPINWKLLLGAFAAGDVALPTSDSLWLTTRLKDGTAAEARVLFPNLILFSARGETCAVIVQPTALGETLCRIALFGSRARSAVDWLAELDSRSRQATELQRDLLDSPETSVAPHHPFPNAAERWLHRRLAAAVRARPQIDTTEPLYATALGRRR</sequence>
<dbReference type="GO" id="GO:0051537">
    <property type="term" value="F:2 iron, 2 sulfur cluster binding"/>
    <property type="evidence" value="ECO:0007669"/>
    <property type="project" value="UniProtKB-KW"/>
</dbReference>
<dbReference type="EMBL" id="JACIDN010000008">
    <property type="protein sequence ID" value="MBB3904712.1"/>
    <property type="molecule type" value="Genomic_DNA"/>
</dbReference>
<dbReference type="PROSITE" id="PS51296">
    <property type="entry name" value="RIESKE"/>
    <property type="match status" value="1"/>
</dbReference>
<dbReference type="SUPFAM" id="SSF50022">
    <property type="entry name" value="ISP domain"/>
    <property type="match status" value="1"/>
</dbReference>
<evidence type="ECO:0000256" key="2">
    <source>
        <dbReference type="ARBA" id="ARBA00022723"/>
    </source>
</evidence>
<evidence type="ECO:0000256" key="4">
    <source>
        <dbReference type="ARBA" id="ARBA00023004"/>
    </source>
</evidence>
<keyword evidence="5" id="KW-0411">Iron-sulfur</keyword>
<dbReference type="InterPro" id="IPR001663">
    <property type="entry name" value="Rng_hydr_dOase-A"/>
</dbReference>
<dbReference type="GO" id="GO:0046872">
    <property type="term" value="F:metal ion binding"/>
    <property type="evidence" value="ECO:0007669"/>
    <property type="project" value="UniProtKB-KW"/>
</dbReference>
<evidence type="ECO:0000256" key="5">
    <source>
        <dbReference type="ARBA" id="ARBA00023014"/>
    </source>
</evidence>
<feature type="domain" description="Rieske" evidence="7">
    <location>
        <begin position="75"/>
        <end position="188"/>
    </location>
</feature>
<evidence type="ECO:0000259" key="7">
    <source>
        <dbReference type="PROSITE" id="PS51296"/>
    </source>
</evidence>
<name>A0A7W6ARP8_9HYPH</name>
<dbReference type="InterPro" id="IPR017941">
    <property type="entry name" value="Rieske_2Fe-2S"/>
</dbReference>
<accession>A0A7W6ARP8</accession>
<protein>
    <recommendedName>
        <fullName evidence="7">Rieske domain-containing protein</fullName>
    </recommendedName>
</protein>
<dbReference type="AlphaFoldDB" id="A0A7W6ARP8"/>
<keyword evidence="3" id="KW-0560">Oxidoreductase</keyword>
<dbReference type="Proteomes" id="UP000517759">
    <property type="component" value="Unassembled WGS sequence"/>
</dbReference>
<evidence type="ECO:0000256" key="3">
    <source>
        <dbReference type="ARBA" id="ARBA00023002"/>
    </source>
</evidence>
<keyword evidence="2" id="KW-0479">Metal-binding</keyword>
<proteinExistence type="predicted"/>
<organism evidence="8 9">
    <name type="scientific">Methylobacterium brachythecii</name>
    <dbReference type="NCBI Taxonomy" id="1176177"/>
    <lineage>
        <taxon>Bacteria</taxon>
        <taxon>Pseudomonadati</taxon>
        <taxon>Pseudomonadota</taxon>
        <taxon>Alphaproteobacteria</taxon>
        <taxon>Hyphomicrobiales</taxon>
        <taxon>Methylobacteriaceae</taxon>
        <taxon>Methylobacterium</taxon>
    </lineage>
</organism>
<dbReference type="GO" id="GO:0016491">
    <property type="term" value="F:oxidoreductase activity"/>
    <property type="evidence" value="ECO:0007669"/>
    <property type="project" value="UniProtKB-KW"/>
</dbReference>
<dbReference type="PANTHER" id="PTHR43756:SF5">
    <property type="entry name" value="CHOLINE MONOOXYGENASE, CHLOROPLASTIC"/>
    <property type="match status" value="1"/>
</dbReference>
<dbReference type="Gene3D" id="2.102.10.10">
    <property type="entry name" value="Rieske [2Fe-2S] iron-sulphur domain"/>
    <property type="match status" value="1"/>
</dbReference>
<evidence type="ECO:0000313" key="8">
    <source>
        <dbReference type="EMBL" id="MBB3904712.1"/>
    </source>
</evidence>
<feature type="region of interest" description="Disordered" evidence="6">
    <location>
        <begin position="319"/>
        <end position="338"/>
    </location>
</feature>
<dbReference type="PANTHER" id="PTHR43756">
    <property type="entry name" value="CHOLINE MONOOXYGENASE, CHLOROPLASTIC"/>
    <property type="match status" value="1"/>
</dbReference>
<dbReference type="InterPro" id="IPR036922">
    <property type="entry name" value="Rieske_2Fe-2S_sf"/>
</dbReference>
<gene>
    <name evidence="8" type="ORF">GGR33_004235</name>
</gene>
<dbReference type="RefSeq" id="WP_284211828.1">
    <property type="nucleotide sequence ID" value="NZ_BSPG01000024.1"/>
</dbReference>
<evidence type="ECO:0000256" key="1">
    <source>
        <dbReference type="ARBA" id="ARBA00022714"/>
    </source>
</evidence>
<evidence type="ECO:0000256" key="6">
    <source>
        <dbReference type="SAM" id="MobiDB-lite"/>
    </source>
</evidence>
<keyword evidence="1" id="KW-0001">2Fe-2S</keyword>
<evidence type="ECO:0000313" key="9">
    <source>
        <dbReference type="Proteomes" id="UP000517759"/>
    </source>
</evidence>
<keyword evidence="4" id="KW-0408">Iron</keyword>
<reference evidence="8 9" key="1">
    <citation type="submission" date="2020-08" db="EMBL/GenBank/DDBJ databases">
        <title>Genomic Encyclopedia of Type Strains, Phase IV (KMG-IV): sequencing the most valuable type-strain genomes for metagenomic binning, comparative biology and taxonomic classification.</title>
        <authorList>
            <person name="Goeker M."/>
        </authorList>
    </citation>
    <scope>NUCLEOTIDE SEQUENCE [LARGE SCALE GENOMIC DNA]</scope>
    <source>
        <strain evidence="8 9">DSM 24105</strain>
    </source>
</reference>
<comment type="caution">
    <text evidence="8">The sequence shown here is derived from an EMBL/GenBank/DDBJ whole genome shotgun (WGS) entry which is preliminary data.</text>
</comment>